<keyword evidence="2" id="KW-1185">Reference proteome</keyword>
<reference evidence="2" key="1">
    <citation type="journal article" date="2019" name="Int. J. Syst. Evol. Microbiol.">
        <title>The Global Catalogue of Microorganisms (GCM) 10K type strain sequencing project: providing services to taxonomists for standard genome sequencing and annotation.</title>
        <authorList>
            <consortium name="The Broad Institute Genomics Platform"/>
            <consortium name="The Broad Institute Genome Sequencing Center for Infectious Disease"/>
            <person name="Wu L."/>
            <person name="Ma J."/>
        </authorList>
    </citation>
    <scope>NUCLEOTIDE SEQUENCE [LARGE SCALE GENOMIC DNA]</scope>
    <source>
        <strain evidence="2">CGMCC 4.7177</strain>
    </source>
</reference>
<evidence type="ECO:0000313" key="2">
    <source>
        <dbReference type="Proteomes" id="UP001595839"/>
    </source>
</evidence>
<dbReference type="RefSeq" id="WP_361942200.1">
    <property type="nucleotide sequence ID" value="NZ_JBHSFK010000002.1"/>
</dbReference>
<accession>A0ABV9AF29</accession>
<gene>
    <name evidence="1" type="ORF">ACFPIH_02955</name>
</gene>
<name>A0ABV9AF29_9ACTN</name>
<organism evidence="1 2">
    <name type="scientific">Streptomyces vulcanius</name>
    <dbReference type="NCBI Taxonomy" id="1441876"/>
    <lineage>
        <taxon>Bacteria</taxon>
        <taxon>Bacillati</taxon>
        <taxon>Actinomycetota</taxon>
        <taxon>Actinomycetes</taxon>
        <taxon>Kitasatosporales</taxon>
        <taxon>Streptomycetaceae</taxon>
        <taxon>Streptomyces</taxon>
    </lineage>
</organism>
<dbReference type="EMBL" id="JBHSFK010000002">
    <property type="protein sequence ID" value="MFC4498490.1"/>
    <property type="molecule type" value="Genomic_DNA"/>
</dbReference>
<proteinExistence type="predicted"/>
<comment type="caution">
    <text evidence="1">The sequence shown here is derived from an EMBL/GenBank/DDBJ whole genome shotgun (WGS) entry which is preliminary data.</text>
</comment>
<dbReference type="Proteomes" id="UP001595839">
    <property type="component" value="Unassembled WGS sequence"/>
</dbReference>
<evidence type="ECO:0000313" key="1">
    <source>
        <dbReference type="EMBL" id="MFC4498490.1"/>
    </source>
</evidence>
<protein>
    <submittedName>
        <fullName evidence="1">Uncharacterized protein</fullName>
    </submittedName>
</protein>
<sequence length="88" mass="9854">MTLPMLFVPSVPAGDQGLVLHINGVTPEPQGSRWYVLTMEGNAYGLPRTLWPWAMELDAQTRRRELRMPAAFAFRRVGETVAVEKISA</sequence>